<name>A0A251VGW8_HELAN</name>
<dbReference type="AlphaFoldDB" id="A0A251VGW8"/>
<accession>A0A251VGW8</accession>
<sequence length="127" mass="14730">MVHTQNPSASLTFSADPYVGMEEFHNYETLALIIFPVLIQEARVCGFEHFIFRSAVALVNLILGNPFLNLISFRYVESIKNLESIGMAFLHRVYMRQILLRIDHWNAMGNHKPRKLFGFVLFKDKLT</sequence>
<reference evidence="2" key="1">
    <citation type="journal article" date="2017" name="Nature">
        <title>The sunflower genome provides insights into oil metabolism, flowering and Asterid evolution.</title>
        <authorList>
            <person name="Badouin H."/>
            <person name="Gouzy J."/>
            <person name="Grassa C.J."/>
            <person name="Murat F."/>
            <person name="Staton S.E."/>
            <person name="Cottret L."/>
            <person name="Lelandais-Briere C."/>
            <person name="Owens G.L."/>
            <person name="Carrere S."/>
            <person name="Mayjonade B."/>
            <person name="Legrand L."/>
            <person name="Gill N."/>
            <person name="Kane N.C."/>
            <person name="Bowers J.E."/>
            <person name="Hubner S."/>
            <person name="Bellec A."/>
            <person name="Berard A."/>
            <person name="Berges H."/>
            <person name="Blanchet N."/>
            <person name="Boniface M.C."/>
            <person name="Brunel D."/>
            <person name="Catrice O."/>
            <person name="Chaidir N."/>
            <person name="Claudel C."/>
            <person name="Donnadieu C."/>
            <person name="Faraut T."/>
            <person name="Fievet G."/>
            <person name="Helmstetter N."/>
            <person name="King M."/>
            <person name="Knapp S.J."/>
            <person name="Lai Z."/>
            <person name="Le Paslier M.C."/>
            <person name="Lippi Y."/>
            <person name="Lorenzon L."/>
            <person name="Mandel J.R."/>
            <person name="Marage G."/>
            <person name="Marchand G."/>
            <person name="Marquand E."/>
            <person name="Bret-Mestries E."/>
            <person name="Morien E."/>
            <person name="Nambeesan S."/>
            <person name="Nguyen T."/>
            <person name="Pegot-Espagnet P."/>
            <person name="Pouilly N."/>
            <person name="Raftis F."/>
            <person name="Sallet E."/>
            <person name="Schiex T."/>
            <person name="Thomas J."/>
            <person name="Vandecasteele C."/>
            <person name="Vares D."/>
            <person name="Vear F."/>
            <person name="Vautrin S."/>
            <person name="Crespi M."/>
            <person name="Mangin B."/>
            <person name="Burke J.M."/>
            <person name="Salse J."/>
            <person name="Munos S."/>
            <person name="Vincourt P."/>
            <person name="Rieseberg L.H."/>
            <person name="Langlade N.B."/>
        </authorList>
    </citation>
    <scope>NUCLEOTIDE SEQUENCE [LARGE SCALE GENOMIC DNA]</scope>
    <source>
        <strain evidence="2">cv. SF193</strain>
    </source>
</reference>
<evidence type="ECO:0000313" key="1">
    <source>
        <dbReference type="EMBL" id="OTG33941.1"/>
    </source>
</evidence>
<proteinExistence type="predicted"/>
<protein>
    <submittedName>
        <fullName evidence="1">Uncharacterized protein</fullName>
    </submittedName>
</protein>
<dbReference type="Proteomes" id="UP000215914">
    <property type="component" value="Chromosome 2"/>
</dbReference>
<evidence type="ECO:0000313" key="2">
    <source>
        <dbReference type="Proteomes" id="UP000215914"/>
    </source>
</evidence>
<keyword evidence="2" id="KW-1185">Reference proteome</keyword>
<organism evidence="1 2">
    <name type="scientific">Helianthus annuus</name>
    <name type="common">Common sunflower</name>
    <dbReference type="NCBI Taxonomy" id="4232"/>
    <lineage>
        <taxon>Eukaryota</taxon>
        <taxon>Viridiplantae</taxon>
        <taxon>Streptophyta</taxon>
        <taxon>Embryophyta</taxon>
        <taxon>Tracheophyta</taxon>
        <taxon>Spermatophyta</taxon>
        <taxon>Magnoliopsida</taxon>
        <taxon>eudicotyledons</taxon>
        <taxon>Gunneridae</taxon>
        <taxon>Pentapetalae</taxon>
        <taxon>asterids</taxon>
        <taxon>campanulids</taxon>
        <taxon>Asterales</taxon>
        <taxon>Asteraceae</taxon>
        <taxon>Asteroideae</taxon>
        <taxon>Heliantheae alliance</taxon>
        <taxon>Heliantheae</taxon>
        <taxon>Helianthus</taxon>
    </lineage>
</organism>
<dbReference type="InParanoid" id="A0A251VGW8"/>
<dbReference type="EMBL" id="CM007891">
    <property type="protein sequence ID" value="OTG33941.1"/>
    <property type="molecule type" value="Genomic_DNA"/>
</dbReference>
<gene>
    <name evidence="1" type="ORF">HannXRQ_Chr02g0040201</name>
</gene>